<dbReference type="AlphaFoldDB" id="A0A7S1MJK5"/>
<keyword evidence="3 5" id="KW-1133">Transmembrane helix</keyword>
<feature type="transmembrane region" description="Helical" evidence="5">
    <location>
        <begin position="125"/>
        <end position="147"/>
    </location>
</feature>
<reference evidence="6" key="1">
    <citation type="submission" date="2021-01" db="EMBL/GenBank/DDBJ databases">
        <authorList>
            <person name="Corre E."/>
            <person name="Pelletier E."/>
            <person name="Niang G."/>
            <person name="Scheremetjew M."/>
            <person name="Finn R."/>
            <person name="Kale V."/>
            <person name="Holt S."/>
            <person name="Cochrane G."/>
            <person name="Meng A."/>
            <person name="Brown T."/>
            <person name="Cohen L."/>
        </authorList>
    </citation>
    <scope>NUCLEOTIDE SEQUENCE</scope>
    <source>
        <strain evidence="6">CCAP 1951/1</strain>
    </source>
</reference>
<keyword evidence="2 5" id="KW-0812">Transmembrane</keyword>
<sequence>MTALVTDAGSRPQLIFLPCCGMAFWTIGSLFRLGYARSTALKSRKMRMSYYKLYNDGGEPEHIALLSQHVENLFEAPPLFYLACIVLYLTKGVSPVTAGLAWVYLLCRMVHTVVHTGTNNVRHRFFSYIASTVAMLGLWGFAAKAVLEA</sequence>
<dbReference type="Pfam" id="PF01124">
    <property type="entry name" value="MAPEG"/>
    <property type="match status" value="1"/>
</dbReference>
<evidence type="ECO:0000256" key="4">
    <source>
        <dbReference type="ARBA" id="ARBA00023136"/>
    </source>
</evidence>
<gene>
    <name evidence="6" type="ORF">NDES1114_LOCUS23766</name>
</gene>
<evidence type="ECO:0000256" key="5">
    <source>
        <dbReference type="SAM" id="Phobius"/>
    </source>
</evidence>
<feature type="transmembrane region" description="Helical" evidence="5">
    <location>
        <begin position="15"/>
        <end position="35"/>
    </location>
</feature>
<feature type="transmembrane region" description="Helical" evidence="5">
    <location>
        <begin position="79"/>
        <end position="105"/>
    </location>
</feature>
<accession>A0A7S1MJK5</accession>
<evidence type="ECO:0000256" key="3">
    <source>
        <dbReference type="ARBA" id="ARBA00022989"/>
    </source>
</evidence>
<keyword evidence="4 5" id="KW-0472">Membrane</keyword>
<proteinExistence type="predicted"/>
<protein>
    <submittedName>
        <fullName evidence="6">Uncharacterized protein</fullName>
    </submittedName>
</protein>
<dbReference type="GO" id="GO:0016020">
    <property type="term" value="C:membrane"/>
    <property type="evidence" value="ECO:0007669"/>
    <property type="project" value="UniProtKB-SubCell"/>
</dbReference>
<name>A0A7S1MJK5_NEODS</name>
<dbReference type="InterPro" id="IPR001129">
    <property type="entry name" value="Membr-assoc_MAPEG"/>
</dbReference>
<evidence type="ECO:0000313" key="6">
    <source>
        <dbReference type="EMBL" id="CAD9133449.1"/>
    </source>
</evidence>
<evidence type="ECO:0000256" key="2">
    <source>
        <dbReference type="ARBA" id="ARBA00022692"/>
    </source>
</evidence>
<dbReference type="Gene3D" id="1.20.120.550">
    <property type="entry name" value="Membrane associated eicosanoid/glutathione metabolism-like domain"/>
    <property type="match status" value="1"/>
</dbReference>
<comment type="subcellular location">
    <subcellularLocation>
        <location evidence="1">Membrane</location>
    </subcellularLocation>
</comment>
<evidence type="ECO:0000256" key="1">
    <source>
        <dbReference type="ARBA" id="ARBA00004370"/>
    </source>
</evidence>
<organism evidence="6">
    <name type="scientific">Neobodo designis</name>
    <name type="common">Flagellated protozoan</name>
    <name type="synonym">Bodo designis</name>
    <dbReference type="NCBI Taxonomy" id="312471"/>
    <lineage>
        <taxon>Eukaryota</taxon>
        <taxon>Discoba</taxon>
        <taxon>Euglenozoa</taxon>
        <taxon>Kinetoplastea</taxon>
        <taxon>Metakinetoplastina</taxon>
        <taxon>Neobodonida</taxon>
        <taxon>Neobodo</taxon>
    </lineage>
</organism>
<dbReference type="EMBL" id="HBGF01035413">
    <property type="protein sequence ID" value="CAD9133449.1"/>
    <property type="molecule type" value="Transcribed_RNA"/>
</dbReference>
<dbReference type="SUPFAM" id="SSF161084">
    <property type="entry name" value="MAPEG domain-like"/>
    <property type="match status" value="1"/>
</dbReference>
<dbReference type="InterPro" id="IPR023352">
    <property type="entry name" value="MAPEG-like_dom_sf"/>
</dbReference>